<evidence type="ECO:0000259" key="1">
    <source>
        <dbReference type="SMART" id="SM00429"/>
    </source>
</evidence>
<reference evidence="2 3" key="1">
    <citation type="submission" date="2015-09" db="EMBL/GenBank/DDBJ databases">
        <title>Identification and resolution of microdiversity through metagenomic sequencing of parallel consortia.</title>
        <authorList>
            <person name="Nelson W.C."/>
            <person name="Romine M.F."/>
            <person name="Lindemann S.R."/>
        </authorList>
    </citation>
    <scope>NUCLEOTIDE SEQUENCE [LARGE SCALE GENOMIC DNA]</scope>
    <source>
        <strain evidence="2">HL-49</strain>
    </source>
</reference>
<dbReference type="Gene3D" id="2.60.40.10">
    <property type="entry name" value="Immunoglobulins"/>
    <property type="match status" value="1"/>
</dbReference>
<organism evidence="2 3">
    <name type="scientific">Algoriphagus marincola HL-49</name>
    <dbReference type="NCBI Taxonomy" id="1305737"/>
    <lineage>
        <taxon>Bacteria</taxon>
        <taxon>Pseudomonadati</taxon>
        <taxon>Bacteroidota</taxon>
        <taxon>Cytophagia</taxon>
        <taxon>Cytophagales</taxon>
        <taxon>Cyclobacteriaceae</taxon>
        <taxon>Algoriphagus</taxon>
    </lineage>
</organism>
<name>A0A0P7YFH9_9BACT</name>
<protein>
    <submittedName>
        <fullName evidence="2">IPT/TIG domain lipoprotein</fullName>
    </submittedName>
</protein>
<dbReference type="CDD" id="cd00102">
    <property type="entry name" value="IPT"/>
    <property type="match status" value="1"/>
</dbReference>
<accession>A0A0P7YFH9</accession>
<dbReference type="STRING" id="1305737.GCA_000526355_02203"/>
<dbReference type="SMART" id="SM00429">
    <property type="entry name" value="IPT"/>
    <property type="match status" value="1"/>
</dbReference>
<dbReference type="OrthoDB" id="103335at2"/>
<gene>
    <name evidence="2" type="ORF">HLUCCX10_13190</name>
</gene>
<dbReference type="Gene3D" id="2.120.10.80">
    <property type="entry name" value="Kelch-type beta propeller"/>
    <property type="match status" value="1"/>
</dbReference>
<dbReference type="PATRIC" id="fig|1305737.6.peg.3296"/>
<dbReference type="AlphaFoldDB" id="A0A0P7YFH9"/>
<dbReference type="InterPro" id="IPR014756">
    <property type="entry name" value="Ig_E-set"/>
</dbReference>
<dbReference type="InterPro" id="IPR015915">
    <property type="entry name" value="Kelch-typ_b-propeller"/>
</dbReference>
<keyword evidence="2" id="KW-0449">Lipoprotein</keyword>
<dbReference type="InterPro" id="IPR011043">
    <property type="entry name" value="Gal_Oxase/kelch_b-propeller"/>
</dbReference>
<dbReference type="eggNOG" id="COG3055">
    <property type="taxonomic scope" value="Bacteria"/>
</dbReference>
<feature type="domain" description="IPT/TIG" evidence="1">
    <location>
        <begin position="123"/>
        <end position="204"/>
    </location>
</feature>
<dbReference type="EMBL" id="LJXT01000092">
    <property type="protein sequence ID" value="KPQ13374.1"/>
    <property type="molecule type" value="Genomic_DNA"/>
</dbReference>
<evidence type="ECO:0000313" key="3">
    <source>
        <dbReference type="Proteomes" id="UP000050421"/>
    </source>
</evidence>
<dbReference type="InterPro" id="IPR002909">
    <property type="entry name" value="IPT_dom"/>
</dbReference>
<proteinExistence type="predicted"/>
<dbReference type="SUPFAM" id="SSF81296">
    <property type="entry name" value="E set domains"/>
    <property type="match status" value="1"/>
</dbReference>
<evidence type="ECO:0000313" key="2">
    <source>
        <dbReference type="EMBL" id="KPQ13374.1"/>
    </source>
</evidence>
<comment type="caution">
    <text evidence="2">The sequence shown here is derived from an EMBL/GenBank/DDBJ whole genome shotgun (WGS) entry which is preliminary data.</text>
</comment>
<dbReference type="SUPFAM" id="SSF50965">
    <property type="entry name" value="Galactose oxidase, central domain"/>
    <property type="match status" value="1"/>
</dbReference>
<dbReference type="Pfam" id="PF01833">
    <property type="entry name" value="TIG"/>
    <property type="match status" value="1"/>
</dbReference>
<dbReference type="Proteomes" id="UP000050421">
    <property type="component" value="Unassembled WGS sequence"/>
</dbReference>
<dbReference type="InterPro" id="IPR013783">
    <property type="entry name" value="Ig-like_fold"/>
</dbReference>
<sequence length="488" mass="54668">MLKFRFLSLVFMLMCILSCTEEDPEVILVTTEEVLFASGDEIRLLGRVISNQELSLVDHGFYVSEDASFSNPAIISLGEKDGPGRFIGQLTGLKVGSPYFAKAFMDRGAEIEFGNVLELSTLEPAILDFSPKFGAVGEEILIEGRNFGADTRVFFGGQEAQVIENTLQSRLRVRVPIPEGNRTVPIRVIVQDREVSLSESFEYQIGTYEKIGEFPEAIRVYDNVFFQDGPNRFLIGLGSERRLVFLPGFQRYDLSSSTWQEVAFPGASRSFAFSTDHYIGGGLSQLGSNPFVYEGSFWGYENGAFTQLPDLPFLSRDAIAFELGEDLYVLGKNPDTTKFFFRFDKSEMRWELLPTPEQEFTRNDAVFTYQGNAYFIDSLDGTIWRYNPNSGAWDAIGTYPGSLGNGRGMARVIGDKAFIGLFERSDQVFELDLNSFSWKSKNPMPGLPQSVIVGHFVSGGSLYIMRVPDITLAGQFPMDFYRFDPEGI</sequence>